<keyword evidence="7" id="KW-0862">Zinc</keyword>
<dbReference type="STRING" id="4536.A0A0E0FK15"/>
<comment type="catalytic activity">
    <reaction evidence="1">
        <text>S-ubiquitinyl-[E2 ubiquitin-conjugating enzyme]-L-cysteine + [acceptor protein]-L-lysine = [E2 ubiquitin-conjugating enzyme]-L-cysteine + N(6)-ubiquitinyl-[acceptor protein]-L-lysine.</text>
        <dbReference type="EC" id="2.3.2.27"/>
    </reaction>
</comment>
<evidence type="ECO:0000256" key="8">
    <source>
        <dbReference type="PROSITE-ProRule" id="PRU00175"/>
    </source>
</evidence>
<dbReference type="HOGENOM" id="CLU_034892_4_0_1"/>
<keyword evidence="4" id="KW-0479">Metal-binding</keyword>
<dbReference type="EC" id="2.3.2.27" evidence="2"/>
<dbReference type="OMA" id="NSHHWEN"/>
<dbReference type="InterPro" id="IPR013083">
    <property type="entry name" value="Znf_RING/FYVE/PHD"/>
</dbReference>
<evidence type="ECO:0000256" key="1">
    <source>
        <dbReference type="ARBA" id="ARBA00000900"/>
    </source>
</evidence>
<dbReference type="GO" id="GO:0061630">
    <property type="term" value="F:ubiquitin protein ligase activity"/>
    <property type="evidence" value="ECO:0007669"/>
    <property type="project" value="UniProtKB-EC"/>
</dbReference>
<evidence type="ECO:0000259" key="10">
    <source>
        <dbReference type="PROSITE" id="PS50089"/>
    </source>
</evidence>
<dbReference type="InterPro" id="IPR001841">
    <property type="entry name" value="Znf_RING"/>
</dbReference>
<dbReference type="eggNOG" id="KOG0800">
    <property type="taxonomic scope" value="Eukaryota"/>
</dbReference>
<dbReference type="EnsemblPlants" id="ONIVA01G13530.1">
    <property type="protein sequence ID" value="ONIVA01G13530.1"/>
    <property type="gene ID" value="ONIVA01G13530"/>
</dbReference>
<dbReference type="Proteomes" id="UP000006591">
    <property type="component" value="Chromosome 1"/>
</dbReference>
<evidence type="ECO:0000256" key="5">
    <source>
        <dbReference type="ARBA" id="ARBA00022771"/>
    </source>
</evidence>
<proteinExistence type="predicted"/>
<feature type="compositionally biased region" description="Low complexity" evidence="9">
    <location>
        <begin position="309"/>
        <end position="329"/>
    </location>
</feature>
<keyword evidence="12" id="KW-1185">Reference proteome</keyword>
<organism evidence="11">
    <name type="scientific">Oryza nivara</name>
    <name type="common">Indian wild rice</name>
    <name type="synonym">Oryza sativa f. spontanea</name>
    <dbReference type="NCBI Taxonomy" id="4536"/>
    <lineage>
        <taxon>Eukaryota</taxon>
        <taxon>Viridiplantae</taxon>
        <taxon>Streptophyta</taxon>
        <taxon>Embryophyta</taxon>
        <taxon>Tracheophyta</taxon>
        <taxon>Spermatophyta</taxon>
        <taxon>Magnoliopsida</taxon>
        <taxon>Liliopsida</taxon>
        <taxon>Poales</taxon>
        <taxon>Poaceae</taxon>
        <taxon>BOP clade</taxon>
        <taxon>Oryzoideae</taxon>
        <taxon>Oryzeae</taxon>
        <taxon>Oryzinae</taxon>
        <taxon>Oryza</taxon>
    </lineage>
</organism>
<keyword evidence="3" id="KW-0808">Transferase</keyword>
<dbReference type="GO" id="GO:0005737">
    <property type="term" value="C:cytoplasm"/>
    <property type="evidence" value="ECO:0007669"/>
    <property type="project" value="TreeGrafter"/>
</dbReference>
<dbReference type="Pfam" id="PF14369">
    <property type="entry name" value="Zn_ribbon_19"/>
    <property type="match status" value="1"/>
</dbReference>
<dbReference type="Gramene" id="ONIVA01G13530.1">
    <property type="protein sequence ID" value="ONIVA01G13530.1"/>
    <property type="gene ID" value="ONIVA01G13530"/>
</dbReference>
<reference evidence="11" key="1">
    <citation type="submission" date="2015-04" db="UniProtKB">
        <authorList>
            <consortium name="EnsemblPlants"/>
        </authorList>
    </citation>
    <scope>IDENTIFICATION</scope>
    <source>
        <strain evidence="11">SL10</strain>
    </source>
</reference>
<dbReference type="GO" id="GO:0016567">
    <property type="term" value="P:protein ubiquitination"/>
    <property type="evidence" value="ECO:0007669"/>
    <property type="project" value="TreeGrafter"/>
</dbReference>
<keyword evidence="5 8" id="KW-0863">Zinc-finger</keyword>
<evidence type="ECO:0000256" key="9">
    <source>
        <dbReference type="SAM" id="MobiDB-lite"/>
    </source>
</evidence>
<dbReference type="SMR" id="A0A0E0FK15"/>
<dbReference type="Gene3D" id="3.30.40.10">
    <property type="entry name" value="Zinc/RING finger domain, C3HC4 (zinc finger)"/>
    <property type="match status" value="1"/>
</dbReference>
<dbReference type="AlphaFoldDB" id="A0A0E0FK15"/>
<dbReference type="CDD" id="cd16454">
    <property type="entry name" value="RING-H2_PA-TM-RING"/>
    <property type="match status" value="1"/>
</dbReference>
<feature type="domain" description="RING-type" evidence="10">
    <location>
        <begin position="213"/>
        <end position="254"/>
    </location>
</feature>
<evidence type="ECO:0000256" key="3">
    <source>
        <dbReference type="ARBA" id="ARBA00022679"/>
    </source>
</evidence>
<evidence type="ECO:0000256" key="6">
    <source>
        <dbReference type="ARBA" id="ARBA00022786"/>
    </source>
</evidence>
<feature type="region of interest" description="Disordered" evidence="9">
    <location>
        <begin position="259"/>
        <end position="329"/>
    </location>
</feature>
<keyword evidence="6" id="KW-0833">Ubl conjugation pathway</keyword>
<dbReference type="SUPFAM" id="SSF57850">
    <property type="entry name" value="RING/U-box"/>
    <property type="match status" value="1"/>
</dbReference>
<evidence type="ECO:0000313" key="11">
    <source>
        <dbReference type="EnsemblPlants" id="ONIVA01G13530.1"/>
    </source>
</evidence>
<dbReference type="Pfam" id="PF13639">
    <property type="entry name" value="zf-RING_2"/>
    <property type="match status" value="1"/>
</dbReference>
<evidence type="ECO:0000313" key="12">
    <source>
        <dbReference type="Proteomes" id="UP000006591"/>
    </source>
</evidence>
<dbReference type="GO" id="GO:0008270">
    <property type="term" value="F:zinc ion binding"/>
    <property type="evidence" value="ECO:0007669"/>
    <property type="project" value="UniProtKB-KW"/>
</dbReference>
<reference evidence="11" key="2">
    <citation type="submission" date="2018-04" db="EMBL/GenBank/DDBJ databases">
        <title>OnivRS2 (Oryza nivara Reference Sequence Version 2).</title>
        <authorList>
            <person name="Zhang J."/>
            <person name="Kudrna D."/>
            <person name="Lee S."/>
            <person name="Talag J."/>
            <person name="Rajasekar S."/>
            <person name="Welchert J."/>
            <person name="Hsing Y.-I."/>
            <person name="Wing R.A."/>
        </authorList>
    </citation>
    <scope>NUCLEOTIDE SEQUENCE [LARGE SCALE GENOMIC DNA]</scope>
</reference>
<dbReference type="PANTHER" id="PTHR15710:SF210">
    <property type="entry name" value="RING-TYPE E3 UBIQUITIN TRANSFERASE"/>
    <property type="match status" value="1"/>
</dbReference>
<dbReference type="PROSITE" id="PS50089">
    <property type="entry name" value="ZF_RING_2"/>
    <property type="match status" value="1"/>
</dbReference>
<dbReference type="FunFam" id="3.30.40.10:FF:000022">
    <property type="entry name" value="E3 ubiquitin-protein ligase RING1-like"/>
    <property type="match status" value="1"/>
</dbReference>
<sequence>MAEEAAAGGLYYCHMCASTVSAVAAAEGEVEIKCPYCHSGFVEEIESARGVATGGGGAISSVWAPIIDGMVGGGGGDAVRRHRRSRRLADAAGADDGYYRDLALLDFSESRRRTAALLLLMQEFRERQLQRLESATATISAAAAEAGAVVGTSRDAEGVALADYFLGPGLDALMQRVGDGDAGRQGTLPAKKEAVESMPTVEVAAGGDCDSACAVCLEDYAAGERATEMPCRHRFHAKCIVPWLKMHSSCPVCRFQLPTDDDDDSSKSARGGAAHSGGGRRLSQPAPRVDGGGLGRLPAVMQELRSILSQPSPASTSGSSSHAQQHSDE</sequence>
<evidence type="ECO:0000256" key="2">
    <source>
        <dbReference type="ARBA" id="ARBA00012483"/>
    </source>
</evidence>
<dbReference type="SMART" id="SM00184">
    <property type="entry name" value="RING"/>
    <property type="match status" value="1"/>
</dbReference>
<dbReference type="InterPro" id="IPR039525">
    <property type="entry name" value="RNF126-like_zinc-ribbon"/>
</dbReference>
<protein>
    <recommendedName>
        <fullName evidence="2">RING-type E3 ubiquitin transferase</fullName>
        <ecNumber evidence="2">2.3.2.27</ecNumber>
    </recommendedName>
</protein>
<name>A0A0E0FK15_ORYNI</name>
<evidence type="ECO:0000256" key="7">
    <source>
        <dbReference type="ARBA" id="ARBA00022833"/>
    </source>
</evidence>
<evidence type="ECO:0000256" key="4">
    <source>
        <dbReference type="ARBA" id="ARBA00022723"/>
    </source>
</evidence>
<accession>A0A0E0FK15</accession>
<dbReference type="PANTHER" id="PTHR15710">
    <property type="entry name" value="E3 UBIQUITIN-PROTEIN LIGASE PRAJA"/>
    <property type="match status" value="1"/>
</dbReference>